<dbReference type="SUPFAM" id="SSF55048">
    <property type="entry name" value="Probable ACP-binding domain of malonyl-CoA ACP transacylase"/>
    <property type="match status" value="1"/>
</dbReference>
<keyword evidence="3" id="KW-0808">Transferase</keyword>
<dbReference type="InterPro" id="IPR001227">
    <property type="entry name" value="Ac_transferase_dom_sf"/>
</dbReference>
<dbReference type="InterPro" id="IPR036736">
    <property type="entry name" value="ACP-like_sf"/>
</dbReference>
<dbReference type="PROSITE" id="PS52004">
    <property type="entry name" value="KS3_2"/>
    <property type="match status" value="1"/>
</dbReference>
<dbReference type="GO" id="GO:0031177">
    <property type="term" value="F:phosphopantetheine binding"/>
    <property type="evidence" value="ECO:0007669"/>
    <property type="project" value="InterPro"/>
</dbReference>
<dbReference type="Pfam" id="PF00550">
    <property type="entry name" value="PP-binding"/>
    <property type="match status" value="2"/>
</dbReference>
<dbReference type="PROSITE" id="PS52019">
    <property type="entry name" value="PKS_MFAS_DH"/>
    <property type="match status" value="1"/>
</dbReference>
<dbReference type="EMBL" id="HM180409">
    <property type="protein sequence ID" value="AEE65374.1"/>
    <property type="molecule type" value="Genomic_DNA"/>
</dbReference>
<dbReference type="InterPro" id="IPR014043">
    <property type="entry name" value="Acyl_transferase_dom"/>
</dbReference>
<dbReference type="Pfam" id="PF00975">
    <property type="entry name" value="Thioesterase"/>
    <property type="match status" value="1"/>
</dbReference>
<dbReference type="SMART" id="SM00823">
    <property type="entry name" value="PKS_PP"/>
    <property type="match status" value="2"/>
</dbReference>
<dbReference type="Pfam" id="PF22621">
    <property type="entry name" value="CurL-like_PKS_C"/>
    <property type="match status" value="1"/>
</dbReference>
<dbReference type="InterPro" id="IPR042104">
    <property type="entry name" value="PKS_dehydratase_sf"/>
</dbReference>
<dbReference type="PANTHER" id="PTHR43775">
    <property type="entry name" value="FATTY ACID SYNTHASE"/>
    <property type="match status" value="1"/>
</dbReference>
<feature type="region of interest" description="Disordered" evidence="5">
    <location>
        <begin position="1727"/>
        <end position="1765"/>
    </location>
</feature>
<dbReference type="InterPro" id="IPR030918">
    <property type="entry name" value="PT_fungal_PKS"/>
</dbReference>
<dbReference type="Pfam" id="PF00109">
    <property type="entry name" value="ketoacyl-synt"/>
    <property type="match status" value="1"/>
</dbReference>
<dbReference type="FunFam" id="1.10.1200.10:FF:000011">
    <property type="entry name" value="Sterigmatocystin biosynthesis polyketide synthase"/>
    <property type="match status" value="1"/>
</dbReference>
<dbReference type="PROSITE" id="PS00012">
    <property type="entry name" value="PHOSPHOPANTETHEINE"/>
    <property type="match status" value="1"/>
</dbReference>
<dbReference type="GO" id="GO:0004312">
    <property type="term" value="F:fatty acid synthase activity"/>
    <property type="evidence" value="ECO:0007669"/>
    <property type="project" value="TreeGrafter"/>
</dbReference>
<dbReference type="Gene3D" id="3.40.47.10">
    <property type="match status" value="1"/>
</dbReference>
<evidence type="ECO:0000313" key="9">
    <source>
        <dbReference type="EMBL" id="AEE65374.1"/>
    </source>
</evidence>
<reference evidence="9" key="1">
    <citation type="submission" date="2010-05" db="EMBL/GenBank/DDBJ databases">
        <title>Diversity of type I polyketide synthase genes in the lichen Peltigera membranacea.</title>
        <authorList>
            <person name="Gagunashvili A.N."/>
            <person name="Andresson O.S."/>
        </authorList>
    </citation>
    <scope>NUCLEOTIDE SEQUENCE</scope>
</reference>
<evidence type="ECO:0000256" key="5">
    <source>
        <dbReference type="SAM" id="MobiDB-lite"/>
    </source>
</evidence>
<dbReference type="Gene3D" id="3.10.129.110">
    <property type="entry name" value="Polyketide synthase dehydratase"/>
    <property type="match status" value="1"/>
</dbReference>
<dbReference type="FunFam" id="3.10.129.110:FF:000001">
    <property type="entry name" value="Sterigmatocystin biosynthesis polyketide synthase"/>
    <property type="match status" value="1"/>
</dbReference>
<evidence type="ECO:0000259" key="6">
    <source>
        <dbReference type="PROSITE" id="PS50075"/>
    </source>
</evidence>
<dbReference type="Pfam" id="PF16073">
    <property type="entry name" value="SAT"/>
    <property type="match status" value="1"/>
</dbReference>
<dbReference type="Pfam" id="PF02801">
    <property type="entry name" value="Ketoacyl-synt_C"/>
    <property type="match status" value="1"/>
</dbReference>
<dbReference type="InterPro" id="IPR016035">
    <property type="entry name" value="Acyl_Trfase/lysoPLipase"/>
</dbReference>
<feature type="active site" description="Proton donor; for dehydratase activity" evidence="4">
    <location>
        <position position="1515"/>
    </location>
</feature>
<dbReference type="SUPFAM" id="SSF52151">
    <property type="entry name" value="FabD/lysophospholipase-like"/>
    <property type="match status" value="1"/>
</dbReference>
<dbReference type="NCBIfam" id="TIGR04532">
    <property type="entry name" value="PT_fungal_PKS"/>
    <property type="match status" value="1"/>
</dbReference>
<dbReference type="InterPro" id="IPR032088">
    <property type="entry name" value="SAT"/>
</dbReference>
<dbReference type="InterPro" id="IPR016039">
    <property type="entry name" value="Thiolase-like"/>
</dbReference>
<proteinExistence type="predicted"/>
<protein>
    <submittedName>
        <fullName evidence="9">Non-reducing type I polyketide synthase</fullName>
    </submittedName>
</protein>
<feature type="domain" description="Carrier" evidence="6">
    <location>
        <begin position="1643"/>
        <end position="1720"/>
    </location>
</feature>
<dbReference type="InterPro" id="IPR049900">
    <property type="entry name" value="PKS_mFAS_DH"/>
</dbReference>
<dbReference type="Pfam" id="PF00698">
    <property type="entry name" value="Acyl_transf_1"/>
    <property type="match status" value="1"/>
</dbReference>
<feature type="active site" description="Proton acceptor; for dehydratase activity" evidence="4">
    <location>
        <position position="1328"/>
    </location>
</feature>
<keyword evidence="2" id="KW-0597">Phosphoprotein</keyword>
<evidence type="ECO:0000256" key="2">
    <source>
        <dbReference type="ARBA" id="ARBA00022553"/>
    </source>
</evidence>
<dbReference type="PROSITE" id="PS50075">
    <property type="entry name" value="CARRIER"/>
    <property type="match status" value="2"/>
</dbReference>
<dbReference type="GO" id="GO:0044550">
    <property type="term" value="P:secondary metabolite biosynthetic process"/>
    <property type="evidence" value="ECO:0007669"/>
    <property type="project" value="UniProtKB-ARBA"/>
</dbReference>
<dbReference type="InterPro" id="IPR020841">
    <property type="entry name" value="PKS_Beta-ketoAc_synthase_dom"/>
</dbReference>
<feature type="compositionally biased region" description="Low complexity" evidence="5">
    <location>
        <begin position="1746"/>
        <end position="1760"/>
    </location>
</feature>
<feature type="domain" description="PKS/mFAS DH" evidence="8">
    <location>
        <begin position="1294"/>
        <end position="1602"/>
    </location>
</feature>
<dbReference type="InterPro" id="IPR049551">
    <property type="entry name" value="PKS_DH_C"/>
</dbReference>
<sequence>MTDLMDILLCGDQVSGSHAYLRSQLLSGRTNHILNFFFQQVNFALRREIAQLSPLEVKHIPPFSTLEELVNRDSSQYNHSIAIEGALLCISQLAHYIEYANALHRHPAETETYAVGLSTGLLAAAAIALSPAVPALIPLGVEVVLIAFRTGLHVGTVANHLGAQPDDSSWAYALSKITEAETRLLLSNFHAEQNIPKANNAYISAYSDNSVTISGPPSTLKQLFESSFLQGISREATGAHGPYHASHLHHLADAEKILRPSSPQAATLLSQYALAIPVLSTSKGSWFPKNSSANDILAAVVADILVEVLNVGEVLDRSAEKVLELKSSRCKIVSNGPAELQVKFANAVKSVTEADVTFHDDRTHIAMPKSLGQSPSNSRRPRLAIVGMAGRFPNAADHSKFWDLLESGLDVHRKIPKDRFDAMTYYDPTGKIRNTSHTPYGCFIDEPGLFDPLFFNMSPREAKQTDPMHRLGLTSAYEALEMAGYVPNRTPSTRLDRIGTFFGQTSDDWREINAAQDVDTYFITGGVRAFAPGRINYFFKFTGPSFSVDTACSSSMAAIQLACTSLWAEDCDTAVVGGLNVMTNSDIFAGLSRGQFLSKTGNCQTFDNDADGYCRGDAVGTLIVKRLADAEADNDRILAVILDTATNHSANAVSITHPHAETQEILFSSVMERAGIDPHDVNYVEMHGTGTQAGDGTEMRSVTNVFAPVSRKGTRQKPLHLGSVKANVGHGEASSGVTALIKCIMMMQKNRIPPHCGIKKTINQTFPQDLNARNVHIAFKSTPLVSPDGSPRRIFVNNFSAAGGNTAMLLEDAPSKFITRTDPRSNFVIAVSAKSKLSLRTNLRQIIHFIDSHSSVSLADLAYTTTARRIHHNLRVAFSCDTLAMAREILASKLDDSIDPVQSAKPKMAFVFTGQGAHYKFLAKSLYGSSTQFRSDILSFVNIAESQGFPSFLPLVLADSDLRDASPLVMQVGLCCIQMALTRLWASWGVQPDIVMGHSLGEYAALNAAGVISISEAIFLVGERAKLLKEKCFVGSHAMLATKASAQSAKEALAQVPGVEIACINAPQETVLGGTVADIDKAADELRERGIKCTKLNVQFAFHSTQVDPILTPFQKLAGSIVFQKAKIPVISPLLSGVLKESDSIDKEYLSKHARGIVDFLGALEAAQQLGVINENTLWLELGPHPICSGFVKSGLGQSAKVAGSSLHRNLDDYKVVSDTLAFLHTAGIDINWNGYHRNFQDNLQMLDLPAYAFDLKKYWIDYTGDWNLTKGQTGRLAILPAAVTPSLSTTTVQKVISEVIEDDKLKATMVIESDVSRPDLLAAISGHLVNGTALCPSSIYADMALTVSDYLYKVLQPEADVSMNVCNMEVFKPFIADTSGETNQVLRLTTKLDLALGRADLLYSSGTGKTEVEHAKCHVKFGQASAWLSEWQRSSYLINGRIDSLRKSAAAGDAHTILRRMAYKLFAALVDYDDKYRGMKEVILDSPQLEATSKVVFQTKESDGNFFCSPYWIDSVAHLAGFVVNANDELDSGKQVYISHGWESMRFAEPLSAIKTYQSYVKMQAAEGSIMLGDVYVFDCDRIIGVVGGLKFQCIPRSLLNTFLPLKGTAAVSKPALASKKSTPKMSKSSKKVSVKISSQSPPRPSITSRALTIIATEIGIEVNELTDNTEFAGMGVDSLLSLAITGRFREELEIEVQSSLFIDYPTVSAMKQFLSRFHITDIGDLPDDSSAGNTTPSLDSYAESTPGDSSSAPTSPSSLGEPDCLSNILRETISYEMGVDVAEVLAAADLTSLGMDSLMSLSILGSLREKTGMSLPSNLLLDNPNIAAIEKSLQIPPVELAPKGDASSLLEGVRNSPKICTPERAATSVLLQGSPRISTKTFWLVPDGSGSATSYIFMPDISREIAVWGLNSPYMKTPEEYHCGVVGMATFFIKEIKRRQPYGPYNLGGWSAGGVIAFEIVRQLTEVDDIIEVLCLIDTPCPLIIEPLPSSLHRFFGSIGLLGEGDGAIEKLPVWLLPHFAASVTALSTYTAQKIDPAKTPKVFTIWCEDGVCKYPEDPRPHPYPYGHAQWLLENRVDFGPNLWDEYLDREKIFPRHMAGNHFSMMREPCVKRLTEFLREALL</sequence>
<dbReference type="InterPro" id="IPR009081">
    <property type="entry name" value="PP-bd_ACP"/>
</dbReference>
<dbReference type="GO" id="GO:0006633">
    <property type="term" value="P:fatty acid biosynthetic process"/>
    <property type="evidence" value="ECO:0007669"/>
    <property type="project" value="InterPro"/>
</dbReference>
<feature type="region of interest" description="C-terminal hotdog fold" evidence="4">
    <location>
        <begin position="1455"/>
        <end position="1602"/>
    </location>
</feature>
<dbReference type="InterPro" id="IPR016036">
    <property type="entry name" value="Malonyl_transacylase_ACP-bd"/>
</dbReference>
<feature type="domain" description="Carrier" evidence="6">
    <location>
        <begin position="1765"/>
        <end position="1839"/>
    </location>
</feature>
<evidence type="ECO:0000256" key="3">
    <source>
        <dbReference type="ARBA" id="ARBA00022679"/>
    </source>
</evidence>
<feature type="domain" description="Ketosynthase family 3 (KS3)" evidence="7">
    <location>
        <begin position="380"/>
        <end position="812"/>
    </location>
</feature>
<dbReference type="InterPro" id="IPR029058">
    <property type="entry name" value="AB_hydrolase_fold"/>
</dbReference>
<evidence type="ECO:0000259" key="7">
    <source>
        <dbReference type="PROSITE" id="PS52004"/>
    </source>
</evidence>
<dbReference type="SUPFAM" id="SSF47336">
    <property type="entry name" value="ACP-like"/>
    <property type="match status" value="2"/>
</dbReference>
<evidence type="ECO:0000256" key="4">
    <source>
        <dbReference type="PROSITE-ProRule" id="PRU01363"/>
    </source>
</evidence>
<dbReference type="InterPro" id="IPR014031">
    <property type="entry name" value="Ketoacyl_synth_C"/>
</dbReference>
<name>F8QWT0_9LECA</name>
<dbReference type="InterPro" id="IPR020806">
    <property type="entry name" value="PKS_PP-bd"/>
</dbReference>
<gene>
    <name evidence="9" type="primary">PKS6</name>
</gene>
<dbReference type="CDD" id="cd00833">
    <property type="entry name" value="PKS"/>
    <property type="match status" value="1"/>
</dbReference>
<dbReference type="InterPro" id="IPR050091">
    <property type="entry name" value="PKS_NRPS_Biosynth_Enz"/>
</dbReference>
<dbReference type="InterPro" id="IPR006162">
    <property type="entry name" value="Ppantetheine_attach_site"/>
</dbReference>
<evidence type="ECO:0000256" key="1">
    <source>
        <dbReference type="ARBA" id="ARBA00022450"/>
    </source>
</evidence>
<dbReference type="SUPFAM" id="SSF53474">
    <property type="entry name" value="alpha/beta-Hydrolases"/>
    <property type="match status" value="1"/>
</dbReference>
<dbReference type="SMART" id="SM00827">
    <property type="entry name" value="PKS_AT"/>
    <property type="match status" value="1"/>
</dbReference>
<evidence type="ECO:0000259" key="8">
    <source>
        <dbReference type="PROSITE" id="PS52019"/>
    </source>
</evidence>
<dbReference type="PROSITE" id="PS00606">
    <property type="entry name" value="KS3_1"/>
    <property type="match status" value="1"/>
</dbReference>
<dbReference type="Gene3D" id="3.40.366.10">
    <property type="entry name" value="Malonyl-Coenzyme A Acyl Carrier Protein, domain 2"/>
    <property type="match status" value="2"/>
</dbReference>
<dbReference type="SMART" id="SM00825">
    <property type="entry name" value="PKS_KS"/>
    <property type="match status" value="1"/>
</dbReference>
<dbReference type="InterPro" id="IPR018201">
    <property type="entry name" value="Ketoacyl_synth_AS"/>
</dbReference>
<feature type="region of interest" description="N-terminal hotdog fold" evidence="4">
    <location>
        <begin position="1294"/>
        <end position="1427"/>
    </location>
</feature>
<feature type="region of interest" description="Disordered" evidence="5">
    <location>
        <begin position="1618"/>
        <end position="1645"/>
    </location>
</feature>
<dbReference type="PANTHER" id="PTHR43775:SF37">
    <property type="entry name" value="SI:DKEY-61P9.11"/>
    <property type="match status" value="1"/>
</dbReference>
<dbReference type="InterPro" id="IPR001031">
    <property type="entry name" value="Thioesterase"/>
</dbReference>
<organism evidence="9">
    <name type="scientific">Peltigera membranacea</name>
    <dbReference type="NCBI Taxonomy" id="161997"/>
    <lineage>
        <taxon>Eukaryota</taxon>
        <taxon>Fungi</taxon>
        <taxon>Dikarya</taxon>
        <taxon>Ascomycota</taxon>
        <taxon>Pezizomycotina</taxon>
        <taxon>Lecanoromycetes</taxon>
        <taxon>OSLEUM clade</taxon>
        <taxon>Lecanoromycetidae</taxon>
        <taxon>Peltigerales</taxon>
        <taxon>Peltigerineae</taxon>
        <taxon>Peltigeraceae</taxon>
        <taxon>Peltigera</taxon>
    </lineage>
</organism>
<accession>F8QWT0</accession>
<keyword evidence="1" id="KW-0596">Phosphopantetheine</keyword>
<dbReference type="InterPro" id="IPR014030">
    <property type="entry name" value="Ketoacyl_synth_N"/>
</dbReference>
<dbReference type="Gene3D" id="3.40.50.1820">
    <property type="entry name" value="alpha/beta hydrolase"/>
    <property type="match status" value="1"/>
</dbReference>
<dbReference type="Gene3D" id="3.30.70.3290">
    <property type="match status" value="1"/>
</dbReference>
<dbReference type="SUPFAM" id="SSF53901">
    <property type="entry name" value="Thiolase-like"/>
    <property type="match status" value="1"/>
</dbReference>
<dbReference type="Gene3D" id="1.10.1200.10">
    <property type="entry name" value="ACP-like"/>
    <property type="match status" value="2"/>
</dbReference>
<dbReference type="Pfam" id="PF14765">
    <property type="entry name" value="PS-DH"/>
    <property type="match status" value="1"/>
</dbReference>
<dbReference type="GO" id="GO:0004315">
    <property type="term" value="F:3-oxoacyl-[acyl-carrier-protein] synthase activity"/>
    <property type="evidence" value="ECO:0007669"/>
    <property type="project" value="InterPro"/>
</dbReference>